<feature type="transmembrane region" description="Helical" evidence="1">
    <location>
        <begin position="260"/>
        <end position="276"/>
    </location>
</feature>
<reference evidence="2 3" key="1">
    <citation type="submission" date="2019-03" db="EMBL/GenBank/DDBJ databases">
        <title>Genomic Encyclopedia of Archaeal and Bacterial Type Strains, Phase II (KMG-II): from individual species to whole genera.</title>
        <authorList>
            <person name="Goeker M."/>
        </authorList>
    </citation>
    <scope>NUCLEOTIDE SEQUENCE [LARGE SCALE GENOMIC DNA]</scope>
    <source>
        <strain evidence="2 3">DSM 19035</strain>
    </source>
</reference>
<dbReference type="AlphaFoldDB" id="A0A4R6T1L5"/>
<dbReference type="InterPro" id="IPR022134">
    <property type="entry name" value="DUF3667"/>
</dbReference>
<sequence length="379" mass="44214">MSGKYRKEHNCLNCGSHVEAHYCSQCGQPNVELKESFWTFIIHSIGHYLHFDSKFFQTLKPLLTKPGLVTLDYIAGKRARYINPVSMYIFVSIVYFLVVPHSKTNSHNTEKDGLAVPGKEKQFTAKSLEATRKELDSNAADFGGVVKYSAEKGYDALVKQSFKNLSFTEQQIYIDDLKKQNKASQSDHFEELITSFQRMHTLKQDSTFESYSNRQAKLPESERDNWFERQIKKRDIRIAAKSAKGEWSIEAELIKYKPKQYFLLMPLLAFFIMLNFRKNHIYYLDHLIFTIHGMTAYFIVSIVCVPSIKYIFGIGSFMGELIEFGIVIWICWYLYKGLKVFYNRSRKATIIKMIWLFILYGASLYITESIIRNTIYLMT</sequence>
<accession>A0A4R6T1L5</accession>
<proteinExistence type="predicted"/>
<dbReference type="OrthoDB" id="675873at2"/>
<keyword evidence="1" id="KW-0812">Transmembrane</keyword>
<name>A0A4R6T1L5_9SPHI</name>
<protein>
    <submittedName>
        <fullName evidence="2">Uncharacterized protein DUF3667</fullName>
    </submittedName>
</protein>
<dbReference type="EMBL" id="SNYC01000003">
    <property type="protein sequence ID" value="TDQ11969.1"/>
    <property type="molecule type" value="Genomic_DNA"/>
</dbReference>
<evidence type="ECO:0000256" key="1">
    <source>
        <dbReference type="SAM" id="Phobius"/>
    </source>
</evidence>
<feature type="transmembrane region" description="Helical" evidence="1">
    <location>
        <begin position="288"/>
        <end position="308"/>
    </location>
</feature>
<keyword evidence="1" id="KW-0472">Membrane</keyword>
<keyword evidence="3" id="KW-1185">Reference proteome</keyword>
<organism evidence="2 3">
    <name type="scientific">Pedobacter metabolipauper</name>
    <dbReference type="NCBI Taxonomy" id="425513"/>
    <lineage>
        <taxon>Bacteria</taxon>
        <taxon>Pseudomonadati</taxon>
        <taxon>Bacteroidota</taxon>
        <taxon>Sphingobacteriia</taxon>
        <taxon>Sphingobacteriales</taxon>
        <taxon>Sphingobacteriaceae</taxon>
        <taxon>Pedobacter</taxon>
    </lineage>
</organism>
<feature type="transmembrane region" description="Helical" evidence="1">
    <location>
        <begin position="314"/>
        <end position="335"/>
    </location>
</feature>
<dbReference type="Proteomes" id="UP000295620">
    <property type="component" value="Unassembled WGS sequence"/>
</dbReference>
<keyword evidence="1" id="KW-1133">Transmembrane helix</keyword>
<dbReference type="Pfam" id="PF12412">
    <property type="entry name" value="DUF3667"/>
    <property type="match status" value="1"/>
</dbReference>
<feature type="transmembrane region" description="Helical" evidence="1">
    <location>
        <begin position="347"/>
        <end position="366"/>
    </location>
</feature>
<feature type="transmembrane region" description="Helical" evidence="1">
    <location>
        <begin position="81"/>
        <end position="98"/>
    </location>
</feature>
<evidence type="ECO:0000313" key="3">
    <source>
        <dbReference type="Proteomes" id="UP000295620"/>
    </source>
</evidence>
<gene>
    <name evidence="2" type="ORF">ATK78_1099</name>
</gene>
<comment type="caution">
    <text evidence="2">The sequence shown here is derived from an EMBL/GenBank/DDBJ whole genome shotgun (WGS) entry which is preliminary data.</text>
</comment>
<dbReference type="RefSeq" id="WP_133574998.1">
    <property type="nucleotide sequence ID" value="NZ_SNYC01000003.1"/>
</dbReference>
<evidence type="ECO:0000313" key="2">
    <source>
        <dbReference type="EMBL" id="TDQ11969.1"/>
    </source>
</evidence>